<dbReference type="GO" id="GO:0046872">
    <property type="term" value="F:metal ion binding"/>
    <property type="evidence" value="ECO:0007669"/>
    <property type="project" value="UniProtKB-KW"/>
</dbReference>
<dbReference type="InterPro" id="IPR017969">
    <property type="entry name" value="Heavy-metal-associated_CS"/>
</dbReference>
<evidence type="ECO:0000313" key="4">
    <source>
        <dbReference type="Proteomes" id="UP000652477"/>
    </source>
</evidence>
<name>A0A923RPF3_9FIRM</name>
<dbReference type="Gene3D" id="3.30.70.100">
    <property type="match status" value="1"/>
</dbReference>
<dbReference type="Proteomes" id="UP000652477">
    <property type="component" value="Unassembled WGS sequence"/>
</dbReference>
<evidence type="ECO:0000256" key="1">
    <source>
        <dbReference type="ARBA" id="ARBA00022723"/>
    </source>
</evidence>
<gene>
    <name evidence="3" type="ORF">H8S37_05860</name>
</gene>
<dbReference type="SUPFAM" id="SSF55008">
    <property type="entry name" value="HMA, heavy metal-associated domain"/>
    <property type="match status" value="1"/>
</dbReference>
<reference evidence="3" key="1">
    <citation type="submission" date="2020-08" db="EMBL/GenBank/DDBJ databases">
        <title>Genome public.</title>
        <authorList>
            <person name="Liu C."/>
            <person name="Sun Q."/>
        </authorList>
    </citation>
    <scope>NUCLEOTIDE SEQUENCE</scope>
    <source>
        <strain evidence="3">NSJ-55</strain>
    </source>
</reference>
<dbReference type="InterPro" id="IPR036163">
    <property type="entry name" value="HMA_dom_sf"/>
</dbReference>
<dbReference type="PROSITE" id="PS50846">
    <property type="entry name" value="HMA_2"/>
    <property type="match status" value="1"/>
</dbReference>
<dbReference type="RefSeq" id="WP_186875068.1">
    <property type="nucleotide sequence ID" value="NZ_JACOPF010000001.1"/>
</dbReference>
<dbReference type="FunFam" id="3.30.70.100:FF:000001">
    <property type="entry name" value="ATPase copper transporting beta"/>
    <property type="match status" value="1"/>
</dbReference>
<evidence type="ECO:0000313" key="3">
    <source>
        <dbReference type="EMBL" id="MBC5688454.1"/>
    </source>
</evidence>
<comment type="caution">
    <text evidence="3">The sequence shown here is derived from an EMBL/GenBank/DDBJ whole genome shotgun (WGS) entry which is preliminary data.</text>
</comment>
<dbReference type="AlphaFoldDB" id="A0A923RPF3"/>
<dbReference type="CDD" id="cd00371">
    <property type="entry name" value="HMA"/>
    <property type="match status" value="1"/>
</dbReference>
<proteinExistence type="predicted"/>
<evidence type="ECO:0000259" key="2">
    <source>
        <dbReference type="PROSITE" id="PS50846"/>
    </source>
</evidence>
<keyword evidence="1" id="KW-0479">Metal-binding</keyword>
<dbReference type="Pfam" id="PF00403">
    <property type="entry name" value="HMA"/>
    <property type="match status" value="1"/>
</dbReference>
<dbReference type="InterPro" id="IPR006121">
    <property type="entry name" value="HMA_dom"/>
</dbReference>
<dbReference type="PROSITE" id="PS01047">
    <property type="entry name" value="HMA_1"/>
    <property type="match status" value="1"/>
</dbReference>
<protein>
    <submittedName>
        <fullName evidence="3">Heavy-metal-associated domain-containing protein</fullName>
    </submittedName>
</protein>
<organism evidence="3 4">
    <name type="scientific">Mediterraneibacter hominis</name>
    <dbReference type="NCBI Taxonomy" id="2763054"/>
    <lineage>
        <taxon>Bacteria</taxon>
        <taxon>Bacillati</taxon>
        <taxon>Bacillota</taxon>
        <taxon>Clostridia</taxon>
        <taxon>Lachnospirales</taxon>
        <taxon>Lachnospiraceae</taxon>
        <taxon>Mediterraneibacter</taxon>
    </lineage>
</organism>
<accession>A0A923RPF3</accession>
<feature type="domain" description="HMA" evidence="2">
    <location>
        <begin position="53"/>
        <end position="117"/>
    </location>
</feature>
<keyword evidence="4" id="KW-1185">Reference proteome</keyword>
<sequence length="120" mass="12542">MADIIVVIIVIILLGFAFKGSIMHFKGEGPCCTGGTGSGKKAKEKTLDGPVIGRKTIKISGMHCENCVNSVTKAINNVEGASAKVSLNDGSAVVSYDREVSEMDLKHAVEDAGFNVISIS</sequence>
<dbReference type="EMBL" id="JACOPF010000001">
    <property type="protein sequence ID" value="MBC5688454.1"/>
    <property type="molecule type" value="Genomic_DNA"/>
</dbReference>